<dbReference type="AlphaFoldDB" id="A0A061RR98"/>
<evidence type="ECO:0000313" key="1">
    <source>
        <dbReference type="EMBL" id="JAC75417.1"/>
    </source>
</evidence>
<gene>
    <name evidence="1" type="ORF">TSPGSL018_23141</name>
</gene>
<accession>A0A061RR98</accession>
<name>A0A061RR98_9CHLO</name>
<sequence length="193" mass="21422">IRESAPEGMGQLPRGRVFQEFHSLMAHGAARASFELLWLLDVFLPSHQRFCKSHRLPRTPKQRSRRTDNDPILNSLIKALEDLDSCHSAKMPAPAAAWMTALLRPIVLESLVSWQQSNARSPDRSELKAIVTATSKSTFQDGASAGVFPQAKRSQVIHKLCRDAEGRMREEVACILSPTGDEYPKQVGAATSF</sequence>
<feature type="non-terminal residue" evidence="1">
    <location>
        <position position="1"/>
    </location>
</feature>
<protein>
    <submittedName>
        <fullName evidence="1">Uncharacterized protein</fullName>
    </submittedName>
</protein>
<dbReference type="EMBL" id="GBEZ01010237">
    <property type="protein sequence ID" value="JAC75417.1"/>
    <property type="molecule type" value="Transcribed_RNA"/>
</dbReference>
<reference evidence="1" key="1">
    <citation type="submission" date="2014-05" db="EMBL/GenBank/DDBJ databases">
        <title>The transcriptome of the halophilic microalga Tetraselmis sp. GSL018 isolated from the Great Salt Lake, Utah.</title>
        <authorList>
            <person name="Jinkerson R.E."/>
            <person name="D'Adamo S."/>
            <person name="Posewitz M.C."/>
        </authorList>
    </citation>
    <scope>NUCLEOTIDE SEQUENCE</scope>
    <source>
        <strain evidence="1">GSL018</strain>
    </source>
</reference>
<organism evidence="1">
    <name type="scientific">Tetraselmis sp. GSL018</name>
    <dbReference type="NCBI Taxonomy" id="582737"/>
    <lineage>
        <taxon>Eukaryota</taxon>
        <taxon>Viridiplantae</taxon>
        <taxon>Chlorophyta</taxon>
        <taxon>core chlorophytes</taxon>
        <taxon>Chlorodendrophyceae</taxon>
        <taxon>Chlorodendrales</taxon>
        <taxon>Chlorodendraceae</taxon>
        <taxon>Tetraselmis</taxon>
    </lineage>
</organism>
<proteinExistence type="predicted"/>